<organism evidence="1 2">
    <name type="scientific">Dentiscutata heterogama</name>
    <dbReference type="NCBI Taxonomy" id="1316150"/>
    <lineage>
        <taxon>Eukaryota</taxon>
        <taxon>Fungi</taxon>
        <taxon>Fungi incertae sedis</taxon>
        <taxon>Mucoromycota</taxon>
        <taxon>Glomeromycotina</taxon>
        <taxon>Glomeromycetes</taxon>
        <taxon>Diversisporales</taxon>
        <taxon>Gigasporaceae</taxon>
        <taxon>Dentiscutata</taxon>
    </lineage>
</organism>
<evidence type="ECO:0000313" key="1">
    <source>
        <dbReference type="EMBL" id="CAG8584880.1"/>
    </source>
</evidence>
<sequence length="86" mass="10007">MGCYSSNLSENNDSMDSQSIQPEFRYNSGRRYHNAENAVYHLPNDEYETDRLHIQHFLVRYMWQSNFSAPIDHILSKPGAKVLDVG</sequence>
<feature type="non-terminal residue" evidence="1">
    <location>
        <position position="86"/>
    </location>
</feature>
<evidence type="ECO:0000313" key="2">
    <source>
        <dbReference type="Proteomes" id="UP000789702"/>
    </source>
</evidence>
<reference evidence="1" key="1">
    <citation type="submission" date="2021-06" db="EMBL/GenBank/DDBJ databases">
        <authorList>
            <person name="Kallberg Y."/>
            <person name="Tangrot J."/>
            <person name="Rosling A."/>
        </authorList>
    </citation>
    <scope>NUCLEOTIDE SEQUENCE</scope>
    <source>
        <strain evidence="1">IL203A</strain>
    </source>
</reference>
<gene>
    <name evidence="1" type="ORF">DHETER_LOCUS6626</name>
</gene>
<name>A0ACA9MDB3_9GLOM</name>
<dbReference type="EMBL" id="CAJVPU010008512">
    <property type="protein sequence ID" value="CAG8584880.1"/>
    <property type="molecule type" value="Genomic_DNA"/>
</dbReference>
<comment type="caution">
    <text evidence="1">The sequence shown here is derived from an EMBL/GenBank/DDBJ whole genome shotgun (WGS) entry which is preliminary data.</text>
</comment>
<accession>A0ACA9MDB3</accession>
<proteinExistence type="predicted"/>
<dbReference type="Proteomes" id="UP000789702">
    <property type="component" value="Unassembled WGS sequence"/>
</dbReference>
<protein>
    <submittedName>
        <fullName evidence="1">6410_t:CDS:1</fullName>
    </submittedName>
</protein>
<keyword evidence="2" id="KW-1185">Reference proteome</keyword>